<accession>A0ABU0ZM89</accession>
<evidence type="ECO:0000256" key="2">
    <source>
        <dbReference type="SAM" id="SignalP"/>
    </source>
</evidence>
<sequence length="461" mass="46891">MIFSFRTGILATTTAAALAAGLTPGVPALAAPASAGRNPGVAPQAAGPAAFGASAPAGVTTRPGGPGTPSPLPLGDADLAETRTTKTLARGVTLTRITRGTEPAPADQINTTTRGPWVVNVLAIDPRRARGHLEATYGPDLGQVEPTTELVRGAGALAGVNASFFTFTADPLYPGDPVGLGIFGGRLLSEPTTDPAEVGFVVDAARDTVLMGHLSWTGSVRNRRTGAALPLEFLNHPPVVPAECAALTDQTLCTVSGDLVHFTPEFGPSTPSGAGVEVVLDRDGCPARTATTRGTSLAAGQTALQATGREAAALRDITATGCLTRRVTLRDPDGDAVDLRPGLFGVNGRYPLTADGRVVVPAGTGSFFARNPRTVAGTTRDGRIVLATIDGRQTTSVGTTMDETAAVAHALGLHDAVNLDGGGSTTMSVRGALVNTPSGGAERAVGDALVYVDRPWRAGHR</sequence>
<feature type="signal peptide" evidence="2">
    <location>
        <begin position="1"/>
        <end position="30"/>
    </location>
</feature>
<feature type="chain" id="PRO_5047100365" evidence="2">
    <location>
        <begin position="31"/>
        <end position="461"/>
    </location>
</feature>
<feature type="compositionally biased region" description="Low complexity" evidence="1">
    <location>
        <begin position="33"/>
        <end position="63"/>
    </location>
</feature>
<protein>
    <submittedName>
        <fullName evidence="4">Phosphodiester glycosidase family protein</fullName>
    </submittedName>
</protein>
<keyword evidence="2" id="KW-0732">Signal</keyword>
<evidence type="ECO:0000313" key="5">
    <source>
        <dbReference type="Proteomes" id="UP001230908"/>
    </source>
</evidence>
<dbReference type="EMBL" id="JAVHUY010000028">
    <property type="protein sequence ID" value="MDQ7908157.1"/>
    <property type="molecule type" value="Genomic_DNA"/>
</dbReference>
<keyword evidence="5" id="KW-1185">Reference proteome</keyword>
<evidence type="ECO:0000259" key="3">
    <source>
        <dbReference type="Pfam" id="PF09992"/>
    </source>
</evidence>
<gene>
    <name evidence="4" type="ORF">RB614_26890</name>
</gene>
<comment type="caution">
    <text evidence="4">The sequence shown here is derived from an EMBL/GenBank/DDBJ whole genome shotgun (WGS) entry which is preliminary data.</text>
</comment>
<dbReference type="RefSeq" id="WP_308715424.1">
    <property type="nucleotide sequence ID" value="NZ_JAVHUY010000028.1"/>
</dbReference>
<name>A0ABU0ZM89_9ACTN</name>
<dbReference type="Pfam" id="PF09992">
    <property type="entry name" value="NAGPA"/>
    <property type="match status" value="1"/>
</dbReference>
<evidence type="ECO:0000313" key="4">
    <source>
        <dbReference type="EMBL" id="MDQ7908157.1"/>
    </source>
</evidence>
<dbReference type="Proteomes" id="UP001230908">
    <property type="component" value="Unassembled WGS sequence"/>
</dbReference>
<proteinExistence type="predicted"/>
<dbReference type="PANTHER" id="PTHR40446">
    <property type="entry name" value="N-ACETYLGLUCOSAMINE-1-PHOSPHODIESTER ALPHA-N-ACETYLGLUCOSAMINIDASE"/>
    <property type="match status" value="1"/>
</dbReference>
<evidence type="ECO:0000256" key="1">
    <source>
        <dbReference type="SAM" id="MobiDB-lite"/>
    </source>
</evidence>
<feature type="domain" description="Phosphodiester glycosidase" evidence="3">
    <location>
        <begin position="306"/>
        <end position="450"/>
    </location>
</feature>
<organism evidence="4 5">
    <name type="scientific">Phytohabitans maris</name>
    <dbReference type="NCBI Taxonomy" id="3071409"/>
    <lineage>
        <taxon>Bacteria</taxon>
        <taxon>Bacillati</taxon>
        <taxon>Actinomycetota</taxon>
        <taxon>Actinomycetes</taxon>
        <taxon>Micromonosporales</taxon>
        <taxon>Micromonosporaceae</taxon>
    </lineage>
</organism>
<dbReference type="InterPro" id="IPR018711">
    <property type="entry name" value="NAGPA"/>
</dbReference>
<feature type="region of interest" description="Disordered" evidence="1">
    <location>
        <begin position="33"/>
        <end position="76"/>
    </location>
</feature>
<dbReference type="PANTHER" id="PTHR40446:SF2">
    <property type="entry name" value="N-ACETYLGLUCOSAMINE-1-PHOSPHODIESTER ALPHA-N-ACETYLGLUCOSAMINIDASE"/>
    <property type="match status" value="1"/>
</dbReference>
<dbReference type="GO" id="GO:0016798">
    <property type="term" value="F:hydrolase activity, acting on glycosyl bonds"/>
    <property type="evidence" value="ECO:0007669"/>
    <property type="project" value="UniProtKB-KW"/>
</dbReference>
<reference evidence="4 5" key="1">
    <citation type="submission" date="2023-08" db="EMBL/GenBank/DDBJ databases">
        <title>Phytohabitans sansha sp. nov., isolated from marine sediment.</title>
        <authorList>
            <person name="Zhao Y."/>
            <person name="Yi K."/>
        </authorList>
    </citation>
    <scope>NUCLEOTIDE SEQUENCE [LARGE SCALE GENOMIC DNA]</scope>
    <source>
        <strain evidence="4 5">ZYX-F-186</strain>
    </source>
</reference>
<keyword evidence="4" id="KW-0326">Glycosidase</keyword>
<keyword evidence="4" id="KW-0378">Hydrolase</keyword>